<protein>
    <submittedName>
        <fullName evidence="3">Major tail protein</fullName>
    </submittedName>
</protein>
<dbReference type="EMBL" id="BK015931">
    <property type="protein sequence ID" value="DAF85821.1"/>
    <property type="molecule type" value="Genomic_DNA"/>
</dbReference>
<accession>A0A8S5TUD1</accession>
<organism evidence="3">
    <name type="scientific">Podoviridae sp. ctjev1</name>
    <dbReference type="NCBI Taxonomy" id="2825272"/>
    <lineage>
        <taxon>Viruses</taxon>
        <taxon>Duplodnaviria</taxon>
        <taxon>Heunggongvirae</taxon>
        <taxon>Uroviricota</taxon>
        <taxon>Caudoviricetes</taxon>
    </lineage>
</organism>
<proteinExistence type="predicted"/>
<sequence>MPSSEVRLYKGIPFDRDYSNVLYADMKTAYSAFRTITSRSYQRPTKNVSHPKGFARSDYTVYITDFSEDFYECDYIAFKNPNGKWFYGFIDDVVKANNSCGEITYTIDAFQTWFVPASNPIKTCFVSRMITSDKNLYLGTKEPLGVSSYTTTKDEFFVDTFGSYDVNNGIICITAVIDSSIELKLAGAGFELSRTGKIPLLVATRSISGFTRENYIALVESLSENEKYKSIVSSSILFFDYSKDYRSIKIISTGLKIIADDLGGYTPRNEKIKYYPYTKYVVQDRNGESMEMKPEVLEESGFEVYVGLRVLYSPLSPGTTAVLYHSIGKSETSPGFKYPAAAGAYYSMPIKIGAQFPLSIDQAALYWSSNAISSNVDYLSGSAMAGLGMLGLGVASTSTGFLGAGAMAVGGLFSSMKPKVNEAIEMTKSNTPYKDIDSGGISSFLIGQVGVNVYRAHPTIEEMKTIDDYFTKYGYAINKITSPDLTSRPTFNYVEIPDPIFNFTCPLSARQDLTAAFNRGVRLWHSASTFGDYSANNYNQG</sequence>
<dbReference type="Pfam" id="PF16838">
    <property type="entry name" value="Caud_tail_N"/>
    <property type="match status" value="1"/>
</dbReference>
<evidence type="ECO:0000313" key="3">
    <source>
        <dbReference type="EMBL" id="DAF85821.1"/>
    </source>
</evidence>
<dbReference type="Pfam" id="PF20934">
    <property type="entry name" value="phi29_gp9_C"/>
    <property type="match status" value="1"/>
</dbReference>
<feature type="domain" description="Tail knob protein gp9 N-terminal" evidence="1">
    <location>
        <begin position="5"/>
        <end position="114"/>
    </location>
</feature>
<evidence type="ECO:0000259" key="1">
    <source>
        <dbReference type="Pfam" id="PF16838"/>
    </source>
</evidence>
<evidence type="ECO:0000259" key="2">
    <source>
        <dbReference type="Pfam" id="PF20934"/>
    </source>
</evidence>
<feature type="domain" description="Tail knob protein gp9 C-terminal" evidence="2">
    <location>
        <begin position="447"/>
        <end position="537"/>
    </location>
</feature>
<dbReference type="InterPro" id="IPR031772">
    <property type="entry name" value="Gp9_N"/>
</dbReference>
<name>A0A8S5TUD1_9CAUD</name>
<reference evidence="3" key="1">
    <citation type="journal article" date="2021" name="Proc. Natl. Acad. Sci. U.S.A.">
        <title>A Catalog of Tens of Thousands of Viruses from Human Metagenomes Reveals Hidden Associations with Chronic Diseases.</title>
        <authorList>
            <person name="Tisza M.J."/>
            <person name="Buck C.B."/>
        </authorList>
    </citation>
    <scope>NUCLEOTIDE SEQUENCE</scope>
    <source>
        <strain evidence="3">Ctjev1</strain>
    </source>
</reference>
<dbReference type="InterPro" id="IPR048710">
    <property type="entry name" value="Gp9_C"/>
</dbReference>